<dbReference type="CDD" id="cd07573">
    <property type="entry name" value="CPA"/>
    <property type="match status" value="1"/>
</dbReference>
<evidence type="ECO:0000313" key="3">
    <source>
        <dbReference type="EMBL" id="MED3562628.1"/>
    </source>
</evidence>
<dbReference type="Pfam" id="PF00795">
    <property type="entry name" value="CN_hydrolase"/>
    <property type="match status" value="1"/>
</dbReference>
<keyword evidence="4" id="KW-1185">Reference proteome</keyword>
<dbReference type="GO" id="GO:0016787">
    <property type="term" value="F:hydrolase activity"/>
    <property type="evidence" value="ECO:0007669"/>
    <property type="project" value="UniProtKB-KW"/>
</dbReference>
<dbReference type="PANTHER" id="PTHR43674:SF2">
    <property type="entry name" value="BETA-UREIDOPROPIONASE"/>
    <property type="match status" value="1"/>
</dbReference>
<keyword evidence="1 3" id="KW-0378">Hydrolase</keyword>
<organism evidence="3 4">
    <name type="scientific">Bacillus xiapuensis</name>
    <dbReference type="NCBI Taxonomy" id="2014075"/>
    <lineage>
        <taxon>Bacteria</taxon>
        <taxon>Bacillati</taxon>
        <taxon>Bacillota</taxon>
        <taxon>Bacilli</taxon>
        <taxon>Bacillales</taxon>
        <taxon>Bacillaceae</taxon>
        <taxon>Bacillus</taxon>
    </lineage>
</organism>
<evidence type="ECO:0000256" key="1">
    <source>
        <dbReference type="ARBA" id="ARBA00022801"/>
    </source>
</evidence>
<dbReference type="Proteomes" id="UP001330749">
    <property type="component" value="Unassembled WGS sequence"/>
</dbReference>
<protein>
    <submittedName>
        <fullName evidence="3">Carbon-nitrogen hydrolase</fullName>
    </submittedName>
</protein>
<proteinExistence type="predicted"/>
<dbReference type="InterPro" id="IPR003010">
    <property type="entry name" value="C-N_Hydrolase"/>
</dbReference>
<sequence>MNDKITIGLIQIKCGEDITGNVDYTIEKIKEAAQKGAQIICLQELFNAQYFPQTVSVKGYDLAIPTDSSTLQTMASLARHLEVVLIVPFYEKAARGIYFNSAAVFDADGTYLGTTRKNHIPDGPQYHEKYYFVPGNTGYPVYETRYGKIGVGICWDEWFPEVARILALQGAEILFYPSAIGSEPDHPELSTRRAWEKAISAHGISNGVFVAAVNRVGQEKDMTFYGGSFVSNTLGDIIQSLDAQEGILIQEIDKREIDLTRNLLQFLRDRRPDTYKPLLSQEIFQKKEPIVDFTKMTEARV</sequence>
<reference evidence="3 4" key="1">
    <citation type="submission" date="2023-03" db="EMBL/GenBank/DDBJ databases">
        <title>Bacillus Genome Sequencing.</title>
        <authorList>
            <person name="Dunlap C."/>
        </authorList>
    </citation>
    <scope>NUCLEOTIDE SEQUENCE [LARGE SCALE GENOMIC DNA]</scope>
    <source>
        <strain evidence="3 4">B-14544</strain>
    </source>
</reference>
<dbReference type="Gene3D" id="3.60.110.10">
    <property type="entry name" value="Carbon-nitrogen hydrolase"/>
    <property type="match status" value="1"/>
</dbReference>
<comment type="caution">
    <text evidence="3">The sequence shown here is derived from an EMBL/GenBank/DDBJ whole genome shotgun (WGS) entry which is preliminary data.</text>
</comment>
<dbReference type="InterPro" id="IPR050345">
    <property type="entry name" value="Aliph_Amidase/BUP"/>
</dbReference>
<dbReference type="EMBL" id="JARMQG010000102">
    <property type="protein sequence ID" value="MED3562628.1"/>
    <property type="molecule type" value="Genomic_DNA"/>
</dbReference>
<dbReference type="SUPFAM" id="SSF56317">
    <property type="entry name" value="Carbon-nitrogen hydrolase"/>
    <property type="match status" value="1"/>
</dbReference>
<gene>
    <name evidence="3" type="ORF">P4447_09180</name>
</gene>
<dbReference type="PROSITE" id="PS50263">
    <property type="entry name" value="CN_HYDROLASE"/>
    <property type="match status" value="1"/>
</dbReference>
<evidence type="ECO:0000259" key="2">
    <source>
        <dbReference type="PROSITE" id="PS50263"/>
    </source>
</evidence>
<dbReference type="PANTHER" id="PTHR43674">
    <property type="entry name" value="NITRILASE C965.09-RELATED"/>
    <property type="match status" value="1"/>
</dbReference>
<dbReference type="InterPro" id="IPR036526">
    <property type="entry name" value="C-N_Hydrolase_sf"/>
</dbReference>
<feature type="domain" description="CN hydrolase" evidence="2">
    <location>
        <begin position="5"/>
        <end position="254"/>
    </location>
</feature>
<name>A0ABU6N9A2_9BACI</name>
<dbReference type="RefSeq" id="WP_327967567.1">
    <property type="nucleotide sequence ID" value="NZ_JARMQG010000102.1"/>
</dbReference>
<accession>A0ABU6N9A2</accession>
<evidence type="ECO:0000313" key="4">
    <source>
        <dbReference type="Proteomes" id="UP001330749"/>
    </source>
</evidence>